<protein>
    <submittedName>
        <fullName evidence="2">Alpha/beta hydrolase-fold protein</fullName>
    </submittedName>
</protein>
<dbReference type="InterPro" id="IPR000801">
    <property type="entry name" value="Esterase-like"/>
</dbReference>
<proteinExistence type="predicted"/>
<organism evidence="2 3">
    <name type="scientific">Kitasatospora herbaricolor</name>
    <dbReference type="NCBI Taxonomy" id="68217"/>
    <lineage>
        <taxon>Bacteria</taxon>
        <taxon>Bacillati</taxon>
        <taxon>Actinomycetota</taxon>
        <taxon>Actinomycetes</taxon>
        <taxon>Kitasatosporales</taxon>
        <taxon>Streptomycetaceae</taxon>
        <taxon>Kitasatospora</taxon>
    </lineage>
</organism>
<dbReference type="InterPro" id="IPR029058">
    <property type="entry name" value="AB_hydrolase_fold"/>
</dbReference>
<gene>
    <name evidence="2" type="ORF">OG469_01275</name>
</gene>
<evidence type="ECO:0000313" key="3">
    <source>
        <dbReference type="Proteomes" id="UP001432014"/>
    </source>
</evidence>
<keyword evidence="3" id="KW-1185">Reference proteome</keyword>
<dbReference type="RefSeq" id="WP_329492863.1">
    <property type="nucleotide sequence ID" value="NZ_CP108460.1"/>
</dbReference>
<feature type="transmembrane region" description="Helical" evidence="1">
    <location>
        <begin position="83"/>
        <end position="99"/>
    </location>
</feature>
<keyword evidence="1" id="KW-1133">Transmembrane helix</keyword>
<dbReference type="SUPFAM" id="SSF53474">
    <property type="entry name" value="alpha/beta-Hydrolases"/>
    <property type="match status" value="1"/>
</dbReference>
<evidence type="ECO:0000256" key="1">
    <source>
        <dbReference type="SAM" id="Phobius"/>
    </source>
</evidence>
<dbReference type="GO" id="GO:0016787">
    <property type="term" value="F:hydrolase activity"/>
    <property type="evidence" value="ECO:0007669"/>
    <property type="project" value="UniProtKB-KW"/>
</dbReference>
<dbReference type="PANTHER" id="PTHR48098:SF1">
    <property type="entry name" value="DIACYLGLYCEROL ACYLTRANSFERASE_MYCOLYLTRANSFERASE AG85A"/>
    <property type="match status" value="1"/>
</dbReference>
<accession>A0ABZ1W0A4</accession>
<dbReference type="Gene3D" id="3.40.50.1820">
    <property type="entry name" value="alpha/beta hydrolase"/>
    <property type="match status" value="1"/>
</dbReference>
<keyword evidence="2" id="KW-0378">Hydrolase</keyword>
<keyword evidence="1" id="KW-0472">Membrane</keyword>
<dbReference type="Pfam" id="PF00756">
    <property type="entry name" value="Esterase"/>
    <property type="match status" value="1"/>
</dbReference>
<feature type="transmembrane region" description="Helical" evidence="1">
    <location>
        <begin position="111"/>
        <end position="128"/>
    </location>
</feature>
<dbReference type="PANTHER" id="PTHR48098">
    <property type="entry name" value="ENTEROCHELIN ESTERASE-RELATED"/>
    <property type="match status" value="1"/>
</dbReference>
<dbReference type="InterPro" id="IPR050583">
    <property type="entry name" value="Mycobacterial_A85_antigen"/>
</dbReference>
<evidence type="ECO:0000313" key="2">
    <source>
        <dbReference type="EMBL" id="WUS54252.1"/>
    </source>
</evidence>
<dbReference type="EMBL" id="CP108482">
    <property type="protein sequence ID" value="WUS54252.1"/>
    <property type="molecule type" value="Genomic_DNA"/>
</dbReference>
<name>A0ABZ1W0A4_9ACTN</name>
<dbReference type="Proteomes" id="UP001432014">
    <property type="component" value="Chromosome"/>
</dbReference>
<feature type="transmembrane region" description="Helical" evidence="1">
    <location>
        <begin position="22"/>
        <end position="40"/>
    </location>
</feature>
<feature type="transmembrane region" description="Helical" evidence="1">
    <location>
        <begin position="47"/>
        <end position="68"/>
    </location>
</feature>
<reference evidence="2 3" key="1">
    <citation type="submission" date="2022-10" db="EMBL/GenBank/DDBJ databases">
        <title>The complete genomes of actinobacterial strains from the NBC collection.</title>
        <authorList>
            <person name="Joergensen T.S."/>
            <person name="Alvarez Arevalo M."/>
            <person name="Sterndorff E.B."/>
            <person name="Faurdal D."/>
            <person name="Vuksanovic O."/>
            <person name="Mourched A.-S."/>
            <person name="Charusanti P."/>
            <person name="Shaw S."/>
            <person name="Blin K."/>
            <person name="Weber T."/>
        </authorList>
    </citation>
    <scope>NUCLEOTIDE SEQUENCE [LARGE SCALE GENOMIC DNA]</scope>
    <source>
        <strain evidence="2 3">NBC_01247</strain>
    </source>
</reference>
<sequence>MMTLALAATWNPLDWPLTHGPIAYAVLAAGWGALLMLAVARGRRWGLRLLPCAVALAVALTLLIDVAVDDWWQPFPEGLPDEVTVWIGTAVLGLSLAAFRLRRLPWWPGRALVALAAGLAVLMASSQVNRLFDQYPTARVLLAPWISDTGTLDTTQADRTIGAPPGRTLADVWNPPADLPAKGTMAGVRIPGPRSAFRTRPGFVYLPPAYQATPRPLLPVLVLLPGQPGAPEDWINSGGLQDMMDTFASAHRGLAPIVVVADPTGSPWVNQLCMDSRLAKAQTYLAHDVPAWVRDTLQTATGRQSWAVAGLSFGGTCSLQLALNAPEVYGSFINISGQQEPTLGSHGKSVKEAFGGDEAAFDAVDPMHVMARKKFPDTAGIFVVGSNDQEFRPQQEKVYAAAVRADVAVQLQVKPGWHDWTVFRAAISDNLQWLAKRTGLIG</sequence>
<keyword evidence="1" id="KW-0812">Transmembrane</keyword>